<dbReference type="Gene3D" id="2.30.39.10">
    <property type="entry name" value="Alpha-1-antitrypsin, domain 1"/>
    <property type="match status" value="1"/>
</dbReference>
<dbReference type="CTD" id="100003661"/>
<dbReference type="OrthoDB" id="10063692at2759"/>
<protein>
    <submittedName>
        <fullName evidence="9">Protein Z-dependent protease inhibitor</fullName>
    </submittedName>
</protein>
<evidence type="ECO:0000256" key="1">
    <source>
        <dbReference type="ARBA" id="ARBA00009500"/>
    </source>
</evidence>
<dbReference type="InterPro" id="IPR042178">
    <property type="entry name" value="Serpin_sf_1"/>
</dbReference>
<dbReference type="PANTHER" id="PTHR11461">
    <property type="entry name" value="SERINE PROTEASE INHIBITOR, SERPIN"/>
    <property type="match status" value="1"/>
</dbReference>
<dbReference type="AlphaFoldDB" id="A0A6P3W428"/>
<dbReference type="GO" id="GO:0007596">
    <property type="term" value="P:blood coagulation"/>
    <property type="evidence" value="ECO:0007669"/>
    <property type="project" value="InterPro"/>
</dbReference>
<dbReference type="RefSeq" id="XP_012688952.2">
    <property type="nucleotide sequence ID" value="XM_012833498.3"/>
</dbReference>
<evidence type="ECO:0000256" key="5">
    <source>
        <dbReference type="ARBA" id="ARBA00023180"/>
    </source>
</evidence>
<accession>A0A6P3W428</accession>
<dbReference type="SMART" id="SM00093">
    <property type="entry name" value="SERPIN"/>
    <property type="match status" value="1"/>
</dbReference>
<evidence type="ECO:0000313" key="9">
    <source>
        <dbReference type="RefSeq" id="XP_012688952.2"/>
    </source>
</evidence>
<keyword evidence="4" id="KW-0722">Serine protease inhibitor</keyword>
<gene>
    <name evidence="9" type="primary">serpina10b</name>
</gene>
<sequence length="430" mass="49124">MYRLFCICHRNLYRQRKAFLKGSFVQAAMMPTDVFLMVWSVLLAPCVWVQGDSSPNITDLTFKNMDFAMDVYRKISSYHDNNIFFSPLCVSTAFTSLSLGACGSTRDQILKGLNLDLLEHRGGRSGLIPELFQHLQRNITQDDALMFQQSTALFVGQDFEIEMAFSEQIKQFFGADINNVDFGDPKVSMATINEYVRKQTGNKVKEMVTSIEPFTKLMLINTIYFKGAWDLPFDPNNTENGRFYVDKYNIVQVPMMFKDDKFYTTYDKELKVKVLRLPYVAGSAMLIVLPDADVDYTEVDEEITATRFTDWTQNLKKRKLEVHLPKFKMEQSYALQKILPNLGITDIFQDTANLTGLSKEPGLKVSEVLHKAVIEVDERGTVAAAATSVGITAYSLPQVFIVNRPFFFFIYHESTNSLLFMGRVIDPSKY</sequence>
<dbReference type="GO" id="GO:0045861">
    <property type="term" value="P:negative regulation of proteolysis"/>
    <property type="evidence" value="ECO:0007669"/>
    <property type="project" value="UniProtKB-ARBA"/>
</dbReference>
<evidence type="ECO:0000313" key="8">
    <source>
        <dbReference type="Proteomes" id="UP000515152"/>
    </source>
</evidence>
<organism evidence="8 9">
    <name type="scientific">Clupea harengus</name>
    <name type="common">Atlantic herring</name>
    <dbReference type="NCBI Taxonomy" id="7950"/>
    <lineage>
        <taxon>Eukaryota</taxon>
        <taxon>Metazoa</taxon>
        <taxon>Chordata</taxon>
        <taxon>Craniata</taxon>
        <taxon>Vertebrata</taxon>
        <taxon>Euteleostomi</taxon>
        <taxon>Actinopterygii</taxon>
        <taxon>Neopterygii</taxon>
        <taxon>Teleostei</taxon>
        <taxon>Clupei</taxon>
        <taxon>Clupeiformes</taxon>
        <taxon>Clupeoidei</taxon>
        <taxon>Clupeidae</taxon>
        <taxon>Clupea</taxon>
    </lineage>
</organism>
<dbReference type="FunFam" id="2.30.39.10:FF:000035">
    <property type="entry name" value="Serine protease inhibitor (serpin) 16"/>
    <property type="match status" value="1"/>
</dbReference>
<dbReference type="CDD" id="cd02055">
    <property type="entry name" value="serpinA10_PZI"/>
    <property type="match status" value="1"/>
</dbReference>
<dbReference type="InterPro" id="IPR000215">
    <property type="entry name" value="Serpin_fam"/>
</dbReference>
<name>A0A6P3W428_CLUHA</name>
<evidence type="ECO:0000256" key="2">
    <source>
        <dbReference type="ARBA" id="ARBA00022690"/>
    </source>
</evidence>
<keyword evidence="5" id="KW-0325">Glycoprotein</keyword>
<dbReference type="Gene3D" id="3.30.497.10">
    <property type="entry name" value="Antithrombin, subunit I, domain 2"/>
    <property type="match status" value="1"/>
</dbReference>
<keyword evidence="8" id="KW-1185">Reference proteome</keyword>
<dbReference type="SUPFAM" id="SSF56574">
    <property type="entry name" value="Serpins"/>
    <property type="match status" value="1"/>
</dbReference>
<proteinExistence type="inferred from homology"/>
<dbReference type="Pfam" id="PF00079">
    <property type="entry name" value="Serpin"/>
    <property type="match status" value="1"/>
</dbReference>
<dbReference type="InterPro" id="IPR023795">
    <property type="entry name" value="Serpin_CS"/>
</dbReference>
<dbReference type="KEGG" id="char:105905489"/>
<keyword evidence="3" id="KW-0732">Signal</keyword>
<dbReference type="InterPro" id="IPR042185">
    <property type="entry name" value="Serpin_sf_2"/>
</dbReference>
<evidence type="ECO:0000259" key="7">
    <source>
        <dbReference type="SMART" id="SM00093"/>
    </source>
</evidence>
<dbReference type="GO" id="GO:0004867">
    <property type="term" value="F:serine-type endopeptidase inhibitor activity"/>
    <property type="evidence" value="ECO:0007669"/>
    <property type="project" value="UniProtKB-KW"/>
</dbReference>
<dbReference type="GeneID" id="105905489"/>
<dbReference type="GO" id="GO:0030195">
    <property type="term" value="P:negative regulation of blood coagulation"/>
    <property type="evidence" value="ECO:0007669"/>
    <property type="project" value="UniProtKB-ARBA"/>
</dbReference>
<reference evidence="9" key="1">
    <citation type="submission" date="2025-08" db="UniProtKB">
        <authorList>
            <consortium name="RefSeq"/>
        </authorList>
    </citation>
    <scope>IDENTIFICATION</scope>
</reference>
<evidence type="ECO:0000256" key="4">
    <source>
        <dbReference type="ARBA" id="ARBA00022900"/>
    </source>
</evidence>
<feature type="domain" description="Serpin" evidence="7">
    <location>
        <begin position="69"/>
        <end position="427"/>
    </location>
</feature>
<dbReference type="InterPro" id="IPR033835">
    <property type="entry name" value="PZI_serpin_dom"/>
</dbReference>
<dbReference type="FunFam" id="2.30.39.10:FF:000003">
    <property type="entry name" value="alpha-1-antitrypsin isoform X1"/>
    <property type="match status" value="1"/>
</dbReference>
<keyword evidence="2 9" id="KW-0646">Protease inhibitor</keyword>
<dbReference type="Proteomes" id="UP000515152">
    <property type="component" value="Chromosome 8"/>
</dbReference>
<dbReference type="PANTHER" id="PTHR11461:SF191">
    <property type="entry name" value="PROTEIN Z-DEPENDENT PROTEASE INHIBITOR"/>
    <property type="match status" value="1"/>
</dbReference>
<dbReference type="GO" id="GO:0005615">
    <property type="term" value="C:extracellular space"/>
    <property type="evidence" value="ECO:0007669"/>
    <property type="project" value="InterPro"/>
</dbReference>
<dbReference type="PROSITE" id="PS00284">
    <property type="entry name" value="SERPIN"/>
    <property type="match status" value="1"/>
</dbReference>
<dbReference type="InterPro" id="IPR023796">
    <property type="entry name" value="Serpin_dom"/>
</dbReference>
<dbReference type="InterPro" id="IPR036186">
    <property type="entry name" value="Serpin_sf"/>
</dbReference>
<evidence type="ECO:0000256" key="6">
    <source>
        <dbReference type="RuleBase" id="RU000411"/>
    </source>
</evidence>
<dbReference type="FunFam" id="3.30.497.10:FF:000001">
    <property type="entry name" value="Serine protease inhibitor"/>
    <property type="match status" value="1"/>
</dbReference>
<evidence type="ECO:0000256" key="3">
    <source>
        <dbReference type="ARBA" id="ARBA00022729"/>
    </source>
</evidence>
<comment type="similarity">
    <text evidence="1 6">Belongs to the serpin family.</text>
</comment>